<name>A0ABY0C2G9_9GAMM</name>
<dbReference type="InterPro" id="IPR021936">
    <property type="entry name" value="DUF3549"/>
</dbReference>
<dbReference type="RefSeq" id="WP_126788248.1">
    <property type="nucleotide sequence ID" value="NZ_PIPN01000001.1"/>
</dbReference>
<accession>A0ABY0C2G9</accession>
<reference evidence="1 2" key="1">
    <citation type="journal article" date="2018" name="Front. Microbiol.">
        <title>Genome-Based Analysis Reveals the Taxonomy and Diversity of the Family Idiomarinaceae.</title>
        <authorList>
            <person name="Liu Y."/>
            <person name="Lai Q."/>
            <person name="Shao Z."/>
        </authorList>
    </citation>
    <scope>NUCLEOTIDE SEQUENCE [LARGE SCALE GENOMIC DNA]</scope>
    <source>
        <strain evidence="1 2">GBSy1</strain>
    </source>
</reference>
<dbReference type="EMBL" id="PIPN01000001">
    <property type="protein sequence ID" value="RUO32046.1"/>
    <property type="molecule type" value="Genomic_DNA"/>
</dbReference>
<sequence length="355" mass="40131">MTQANSVDTLTEFLTIGDTHYYIFDLGRLVQQIANTEFALIEAGQQPYPTPLQQHAWLGIVFWHKNNAQSPYIWFAKFPLDERGLISHGARQHYLQIIVEALGRDITAPTSAEQDEILKQNPYIFTPSEDKRAAFHAKVSYLLEQPASIYYEDAEAFILGKSQPADWQQLGLQGLHDVAVRLNQQPKLAAAIHQHFDSWPAPFQKVLCETLEQHPLPSSLQHNLTARLQQQRGEAALPLRISLLRALSSSVQSGSRITSELQREIRTLLDTSCEPDLLVILAARLWPLLEDESIRNAYLNQLATQPDLFPHLFADLVALPALRPHLLLLLHSPDQQSEAIKNAITAMKTRVQRNV</sequence>
<keyword evidence="2" id="KW-1185">Reference proteome</keyword>
<organism evidence="1 2">
    <name type="scientific">Aliidiomarina sedimenti</name>
    <dbReference type="NCBI Taxonomy" id="1933879"/>
    <lineage>
        <taxon>Bacteria</taxon>
        <taxon>Pseudomonadati</taxon>
        <taxon>Pseudomonadota</taxon>
        <taxon>Gammaproteobacteria</taxon>
        <taxon>Alteromonadales</taxon>
        <taxon>Idiomarinaceae</taxon>
        <taxon>Aliidiomarina</taxon>
    </lineage>
</organism>
<dbReference type="Pfam" id="PF12069">
    <property type="entry name" value="DUF3549"/>
    <property type="match status" value="1"/>
</dbReference>
<comment type="caution">
    <text evidence="1">The sequence shown here is derived from an EMBL/GenBank/DDBJ whole genome shotgun (WGS) entry which is preliminary data.</text>
</comment>
<evidence type="ECO:0000313" key="2">
    <source>
        <dbReference type="Proteomes" id="UP000287410"/>
    </source>
</evidence>
<proteinExistence type="predicted"/>
<evidence type="ECO:0000313" key="1">
    <source>
        <dbReference type="EMBL" id="RUO32046.1"/>
    </source>
</evidence>
<gene>
    <name evidence="1" type="ORF">CWE12_03400</name>
</gene>
<dbReference type="Proteomes" id="UP000287410">
    <property type="component" value="Unassembled WGS sequence"/>
</dbReference>
<protein>
    <submittedName>
        <fullName evidence="1">DUF3549 domain-containing protein</fullName>
    </submittedName>
</protein>